<dbReference type="Gene3D" id="3.40.50.300">
    <property type="entry name" value="P-loop containing nucleotide triphosphate hydrolases"/>
    <property type="match status" value="1"/>
</dbReference>
<reference evidence="11 12" key="1">
    <citation type="journal article" date="2015" name="Nature">
        <title>rRNA introns, odd ribosomes, and small enigmatic genomes across a large radiation of phyla.</title>
        <authorList>
            <person name="Brown C.T."/>
            <person name="Hug L.A."/>
            <person name="Thomas B.C."/>
            <person name="Sharon I."/>
            <person name="Castelle C.J."/>
            <person name="Singh A."/>
            <person name="Wilkins M.J."/>
            <person name="Williams K.H."/>
            <person name="Banfield J.F."/>
        </authorList>
    </citation>
    <scope>NUCLEOTIDE SEQUENCE [LARGE SCALE GENOMIC DNA]</scope>
</reference>
<comment type="caution">
    <text evidence="11">The sequence shown here is derived from an EMBL/GenBank/DDBJ whole genome shotgun (WGS) entry which is preliminary data.</text>
</comment>
<dbReference type="PANTHER" id="PTHR33540">
    <property type="entry name" value="TRNA THREONYLCARBAMOYLADENOSINE BIOSYNTHESIS PROTEIN TSAE"/>
    <property type="match status" value="1"/>
</dbReference>
<comment type="subcellular location">
    <subcellularLocation>
        <location evidence="1">Cytoplasm</location>
    </subcellularLocation>
</comment>
<evidence type="ECO:0000313" key="11">
    <source>
        <dbReference type="EMBL" id="KKT68374.1"/>
    </source>
</evidence>
<proteinExistence type="inferred from homology"/>
<dbReference type="GO" id="GO:0005524">
    <property type="term" value="F:ATP binding"/>
    <property type="evidence" value="ECO:0007669"/>
    <property type="project" value="UniProtKB-KW"/>
</dbReference>
<comment type="similarity">
    <text evidence="2">Belongs to the TsaE family.</text>
</comment>
<evidence type="ECO:0000256" key="10">
    <source>
        <dbReference type="ARBA" id="ARBA00032441"/>
    </source>
</evidence>
<keyword evidence="8" id="KW-0067">ATP-binding</keyword>
<evidence type="ECO:0000256" key="7">
    <source>
        <dbReference type="ARBA" id="ARBA00022741"/>
    </source>
</evidence>
<evidence type="ECO:0000256" key="1">
    <source>
        <dbReference type="ARBA" id="ARBA00004496"/>
    </source>
</evidence>
<evidence type="ECO:0000256" key="2">
    <source>
        <dbReference type="ARBA" id="ARBA00007599"/>
    </source>
</evidence>
<dbReference type="GO" id="GO:0046872">
    <property type="term" value="F:metal ion binding"/>
    <property type="evidence" value="ECO:0007669"/>
    <property type="project" value="UniProtKB-KW"/>
</dbReference>
<keyword evidence="7" id="KW-0547">Nucleotide-binding</keyword>
<dbReference type="InterPro" id="IPR003442">
    <property type="entry name" value="T6A_TsaE"/>
</dbReference>
<sequence>MEIISGSTEETKKLAEAVAKAVKPGMVLALYGDLGSGKTTFTRYLVEALGFSSRVQSPTFVLHRRYTRDQTYAGITIINHLDFYRLTSKDEVYDLGLSEMLAERNSILVVEWPELAEDFLPGNQVKISFSVVGENTRRIVIKNLVIDYV</sequence>
<dbReference type="PATRIC" id="fig|1619116.3.peg.502"/>
<evidence type="ECO:0000256" key="8">
    <source>
        <dbReference type="ARBA" id="ARBA00022840"/>
    </source>
</evidence>
<evidence type="ECO:0000256" key="4">
    <source>
        <dbReference type="ARBA" id="ARBA00022490"/>
    </source>
</evidence>
<evidence type="ECO:0000256" key="9">
    <source>
        <dbReference type="ARBA" id="ARBA00022842"/>
    </source>
</evidence>
<dbReference type="AlphaFoldDB" id="A0A0G1M8Y6"/>
<dbReference type="GO" id="GO:0005737">
    <property type="term" value="C:cytoplasm"/>
    <property type="evidence" value="ECO:0007669"/>
    <property type="project" value="UniProtKB-SubCell"/>
</dbReference>
<dbReference type="NCBIfam" id="TIGR00150">
    <property type="entry name" value="T6A_YjeE"/>
    <property type="match status" value="1"/>
</dbReference>
<evidence type="ECO:0000313" key="12">
    <source>
        <dbReference type="Proteomes" id="UP000034783"/>
    </source>
</evidence>
<protein>
    <recommendedName>
        <fullName evidence="3">tRNA threonylcarbamoyladenosine biosynthesis protein TsaE</fullName>
    </recommendedName>
    <alternativeName>
        <fullName evidence="10">t(6)A37 threonylcarbamoyladenosine biosynthesis protein TsaE</fullName>
    </alternativeName>
</protein>
<dbReference type="InterPro" id="IPR027417">
    <property type="entry name" value="P-loop_NTPase"/>
</dbReference>
<dbReference type="Pfam" id="PF02367">
    <property type="entry name" value="TsaE"/>
    <property type="match status" value="1"/>
</dbReference>
<gene>
    <name evidence="11" type="ORF">UW65_C0045G0003</name>
</gene>
<dbReference type="PANTHER" id="PTHR33540:SF2">
    <property type="entry name" value="TRNA THREONYLCARBAMOYLADENOSINE BIOSYNTHESIS PROTEIN TSAE"/>
    <property type="match status" value="1"/>
</dbReference>
<name>A0A0G1M8Y6_UNCKA</name>
<evidence type="ECO:0000256" key="3">
    <source>
        <dbReference type="ARBA" id="ARBA00019010"/>
    </source>
</evidence>
<keyword evidence="9" id="KW-0460">Magnesium</keyword>
<keyword evidence="5" id="KW-0819">tRNA processing</keyword>
<accession>A0A0G1M8Y6</accession>
<dbReference type="EMBL" id="LCJD01000045">
    <property type="protein sequence ID" value="KKT68374.1"/>
    <property type="molecule type" value="Genomic_DNA"/>
</dbReference>
<dbReference type="SUPFAM" id="SSF52540">
    <property type="entry name" value="P-loop containing nucleoside triphosphate hydrolases"/>
    <property type="match status" value="1"/>
</dbReference>
<evidence type="ECO:0000256" key="5">
    <source>
        <dbReference type="ARBA" id="ARBA00022694"/>
    </source>
</evidence>
<organism evidence="11 12">
    <name type="scientific">candidate division WWE3 bacterium GW2011_GWB1_44_4</name>
    <dbReference type="NCBI Taxonomy" id="1619116"/>
    <lineage>
        <taxon>Bacteria</taxon>
        <taxon>Katanobacteria</taxon>
    </lineage>
</organism>
<dbReference type="Proteomes" id="UP000034783">
    <property type="component" value="Unassembled WGS sequence"/>
</dbReference>
<dbReference type="GO" id="GO:0002949">
    <property type="term" value="P:tRNA threonylcarbamoyladenosine modification"/>
    <property type="evidence" value="ECO:0007669"/>
    <property type="project" value="InterPro"/>
</dbReference>
<keyword evidence="4" id="KW-0963">Cytoplasm</keyword>
<keyword evidence="6" id="KW-0479">Metal-binding</keyword>
<evidence type="ECO:0000256" key="6">
    <source>
        <dbReference type="ARBA" id="ARBA00022723"/>
    </source>
</evidence>